<dbReference type="InterPro" id="IPR004020">
    <property type="entry name" value="DAPIN"/>
</dbReference>
<dbReference type="Gene3D" id="1.10.533.10">
    <property type="entry name" value="Death Domain, Fas"/>
    <property type="match status" value="1"/>
</dbReference>
<dbReference type="Gene3D" id="2.60.120.920">
    <property type="match status" value="1"/>
</dbReference>
<gene>
    <name evidence="1" type="ORF">D5F01_LYC20168</name>
</gene>
<dbReference type="Proteomes" id="UP000424527">
    <property type="component" value="Unassembled WGS sequence"/>
</dbReference>
<dbReference type="AlphaFoldDB" id="A0A0F8D115"/>
<dbReference type="EMBL" id="REGW02000020">
    <property type="protein sequence ID" value="KAE8281194.1"/>
    <property type="molecule type" value="Genomic_DNA"/>
</dbReference>
<dbReference type="Pfam" id="PF02758">
    <property type="entry name" value="PYRIN"/>
    <property type="match status" value="1"/>
</dbReference>
<dbReference type="PROSITE" id="PS50824">
    <property type="entry name" value="DAPIN"/>
    <property type="match status" value="1"/>
</dbReference>
<dbReference type="SMART" id="SM01289">
    <property type="entry name" value="PYRIN"/>
    <property type="match status" value="1"/>
</dbReference>
<evidence type="ECO:0000313" key="2">
    <source>
        <dbReference type="Proteomes" id="UP000424527"/>
    </source>
</evidence>
<keyword evidence="2" id="KW-1185">Reference proteome</keyword>
<dbReference type="InterPro" id="IPR006574">
    <property type="entry name" value="PRY"/>
</dbReference>
<dbReference type="SUPFAM" id="SSF47986">
    <property type="entry name" value="DEATH domain"/>
    <property type="match status" value="1"/>
</dbReference>
<dbReference type="SUPFAM" id="SSF49899">
    <property type="entry name" value="Concanavalin A-like lectins/glucanases"/>
    <property type="match status" value="1"/>
</dbReference>
<organism evidence="1 2">
    <name type="scientific">Larimichthys crocea</name>
    <name type="common">Large yellow croaker</name>
    <name type="synonym">Pseudosciaena crocea</name>
    <dbReference type="NCBI Taxonomy" id="215358"/>
    <lineage>
        <taxon>Eukaryota</taxon>
        <taxon>Metazoa</taxon>
        <taxon>Chordata</taxon>
        <taxon>Craniata</taxon>
        <taxon>Vertebrata</taxon>
        <taxon>Euteleostomi</taxon>
        <taxon>Actinopterygii</taxon>
        <taxon>Neopterygii</taxon>
        <taxon>Teleostei</taxon>
        <taxon>Neoteleostei</taxon>
        <taxon>Acanthomorphata</taxon>
        <taxon>Eupercaria</taxon>
        <taxon>Sciaenidae</taxon>
        <taxon>Larimichthys</taxon>
    </lineage>
</organism>
<protein>
    <submittedName>
        <fullName evidence="1">Uncharacterized protein</fullName>
    </submittedName>
</protein>
<sequence>MVTLSVKLWEALHQLKDDEFKKFKWFLKKNDVSQGHSGISAVHLEKADRQDTVDLMEQKYGSTGAIKETMEVLEKISRNDLVQSLQDSCLDPKDLIPQDCKGKQAKLKSAQTFTVDVTLDPDTTHPNLISPCDGKQTRHGDAKYKLLDNPETFFRCVCWSRQRNDTEKKGTNRTES</sequence>
<proteinExistence type="predicted"/>
<accession>A0A0F8D115</accession>
<evidence type="ECO:0000313" key="1">
    <source>
        <dbReference type="EMBL" id="KAE8281194.1"/>
    </source>
</evidence>
<dbReference type="KEGG" id="lco:104934915"/>
<dbReference type="Pfam" id="PF13765">
    <property type="entry name" value="PRY"/>
    <property type="match status" value="1"/>
</dbReference>
<dbReference type="InterPro" id="IPR013320">
    <property type="entry name" value="ConA-like_dom_sf"/>
</dbReference>
<dbReference type="OrthoDB" id="10058437at2759"/>
<reference evidence="1 2" key="1">
    <citation type="submission" date="2019-07" db="EMBL/GenBank/DDBJ databases">
        <title>Chromosome genome assembly for large yellow croaker.</title>
        <authorList>
            <person name="Xiao S."/>
        </authorList>
    </citation>
    <scope>NUCLEOTIDE SEQUENCE [LARGE SCALE GENOMIC DNA]</scope>
    <source>
        <strain evidence="1">JMULYC20181020</strain>
        <tissue evidence="1">Muscle</tissue>
    </source>
</reference>
<dbReference type="InterPro" id="IPR043136">
    <property type="entry name" value="B30.2/SPRY_sf"/>
</dbReference>
<name>A0A0F8D115_LARCR</name>
<comment type="caution">
    <text evidence="1">The sequence shown here is derived from an EMBL/GenBank/DDBJ whole genome shotgun (WGS) entry which is preliminary data.</text>
</comment>
<dbReference type="InterPro" id="IPR011029">
    <property type="entry name" value="DEATH-like_dom_sf"/>
</dbReference>